<feature type="compositionally biased region" description="Polar residues" evidence="1">
    <location>
        <begin position="1"/>
        <end position="11"/>
    </location>
</feature>
<gene>
    <name evidence="2" type="ORF">M8C21_015421</name>
</gene>
<proteinExistence type="predicted"/>
<feature type="region of interest" description="Disordered" evidence="1">
    <location>
        <begin position="1"/>
        <end position="33"/>
    </location>
</feature>
<reference evidence="2" key="1">
    <citation type="submission" date="2022-06" db="EMBL/GenBank/DDBJ databases">
        <title>Uncovering the hologenomic basis of an extraordinary plant invasion.</title>
        <authorList>
            <person name="Bieker V.C."/>
            <person name="Martin M.D."/>
            <person name="Gilbert T."/>
            <person name="Hodgins K."/>
            <person name="Battlay P."/>
            <person name="Petersen B."/>
            <person name="Wilson J."/>
        </authorList>
    </citation>
    <scope>NUCLEOTIDE SEQUENCE</scope>
    <source>
        <strain evidence="2">AA19_3_7</strain>
        <tissue evidence="2">Leaf</tissue>
    </source>
</reference>
<feature type="compositionally biased region" description="Basic and acidic residues" evidence="1">
    <location>
        <begin position="12"/>
        <end position="30"/>
    </location>
</feature>
<dbReference type="AlphaFoldDB" id="A0AAD5D021"/>
<dbReference type="EMBL" id="JAMZMK010006181">
    <property type="protein sequence ID" value="KAI7750244.1"/>
    <property type="molecule type" value="Genomic_DNA"/>
</dbReference>
<evidence type="ECO:0000256" key="1">
    <source>
        <dbReference type="SAM" id="MobiDB-lite"/>
    </source>
</evidence>
<accession>A0AAD5D021</accession>
<evidence type="ECO:0000313" key="3">
    <source>
        <dbReference type="Proteomes" id="UP001206925"/>
    </source>
</evidence>
<sequence>MLKENASGSSVEKQKEYNKGCPGTRKENGKRISNGIKITQTPIDDATPTTTFTSIIHEVMPDRSRGSRIQPRTLLPQFCEVIGQPSIHDENAEIDPYNFVYDDTFRCLAELGPLDNCRVTLNASVELDQRVYNRPTTSEVAGIWVEGNDNITSFKRSIVVYGKTE</sequence>
<name>A0AAD5D021_AMBAR</name>
<organism evidence="2 3">
    <name type="scientific">Ambrosia artemisiifolia</name>
    <name type="common">Common ragweed</name>
    <dbReference type="NCBI Taxonomy" id="4212"/>
    <lineage>
        <taxon>Eukaryota</taxon>
        <taxon>Viridiplantae</taxon>
        <taxon>Streptophyta</taxon>
        <taxon>Embryophyta</taxon>
        <taxon>Tracheophyta</taxon>
        <taxon>Spermatophyta</taxon>
        <taxon>Magnoliopsida</taxon>
        <taxon>eudicotyledons</taxon>
        <taxon>Gunneridae</taxon>
        <taxon>Pentapetalae</taxon>
        <taxon>asterids</taxon>
        <taxon>campanulids</taxon>
        <taxon>Asterales</taxon>
        <taxon>Asteraceae</taxon>
        <taxon>Asteroideae</taxon>
        <taxon>Heliantheae alliance</taxon>
        <taxon>Heliantheae</taxon>
        <taxon>Ambrosia</taxon>
    </lineage>
</organism>
<evidence type="ECO:0000313" key="2">
    <source>
        <dbReference type="EMBL" id="KAI7750244.1"/>
    </source>
</evidence>
<dbReference type="Proteomes" id="UP001206925">
    <property type="component" value="Unassembled WGS sequence"/>
</dbReference>
<comment type="caution">
    <text evidence="2">The sequence shown here is derived from an EMBL/GenBank/DDBJ whole genome shotgun (WGS) entry which is preliminary data.</text>
</comment>
<protein>
    <submittedName>
        <fullName evidence="2">Uncharacterized protein</fullName>
    </submittedName>
</protein>
<keyword evidence="3" id="KW-1185">Reference proteome</keyword>